<keyword evidence="1" id="KW-0175">Coiled coil</keyword>
<protein>
    <recommendedName>
        <fullName evidence="5">DUF3310 domain-containing protein</fullName>
    </recommendedName>
</protein>
<dbReference type="Proteomes" id="UP000683139">
    <property type="component" value="Unassembled WGS sequence"/>
</dbReference>
<sequence>MVKAYRTAVPRPDREREKASTGSGPVKTYKMSPEEMEDHFARTGAAKATVLEGSKHASIVEPKAADQAKDKRRTAKEIDKHEVIGLIAQGLSYHKVEEQVGIPKGTLRYRLKKWGLVGLDQIKAKELLGSAAQPEDMAVQNASLKDYEQKLAEWDSLNQELQQLRIEHTSLKKDYEELSKLHEDSANRAKILLDRCLELEEGLKKWNDNDNETQELLLEIMAERDQLSKHAAEVQVQFAEMLEDRNNWKQTALEAKQAIAELEALRGLGVTNKTADNVNSPAHYTQGGIETIDYIRAKLTPEEFIGYCKGNILKYVSRASHKGGLEDLRKAGKYIEFAVKS</sequence>
<organism evidence="3 4">
    <name type="scientific">Paenibacillus montaniterrae</name>
    <dbReference type="NCBI Taxonomy" id="429341"/>
    <lineage>
        <taxon>Bacteria</taxon>
        <taxon>Bacillati</taxon>
        <taxon>Bacillota</taxon>
        <taxon>Bacilli</taxon>
        <taxon>Bacillales</taxon>
        <taxon>Paenibacillaceae</taxon>
        <taxon>Paenibacillus</taxon>
    </lineage>
</organism>
<feature type="region of interest" description="Disordered" evidence="2">
    <location>
        <begin position="1"/>
        <end position="30"/>
    </location>
</feature>
<gene>
    <name evidence="3" type="ORF">J40TS1_00150</name>
</gene>
<keyword evidence="4" id="KW-1185">Reference proteome</keyword>
<dbReference type="EMBL" id="BOSE01000001">
    <property type="protein sequence ID" value="GIP14373.1"/>
    <property type="molecule type" value="Genomic_DNA"/>
</dbReference>
<evidence type="ECO:0000256" key="2">
    <source>
        <dbReference type="SAM" id="MobiDB-lite"/>
    </source>
</evidence>
<dbReference type="InterPro" id="IPR021739">
    <property type="entry name" value="SaV-like"/>
</dbReference>
<accession>A0A919YNZ8</accession>
<comment type="caution">
    <text evidence="3">The sequence shown here is derived from an EMBL/GenBank/DDBJ whole genome shotgun (WGS) entry which is preliminary data.</text>
</comment>
<dbReference type="AlphaFoldDB" id="A0A919YNZ8"/>
<evidence type="ECO:0000313" key="3">
    <source>
        <dbReference type="EMBL" id="GIP14373.1"/>
    </source>
</evidence>
<feature type="coiled-coil region" evidence="1">
    <location>
        <begin position="144"/>
        <end position="181"/>
    </location>
</feature>
<reference evidence="3" key="1">
    <citation type="submission" date="2021-03" db="EMBL/GenBank/DDBJ databases">
        <title>Antimicrobial resistance genes in bacteria isolated from Japanese honey, and their potential for conferring macrolide and lincosamide resistance in the American foulbrood pathogen Paenibacillus larvae.</title>
        <authorList>
            <person name="Okamoto M."/>
            <person name="Kumagai M."/>
            <person name="Kanamori H."/>
            <person name="Takamatsu D."/>
        </authorList>
    </citation>
    <scope>NUCLEOTIDE SEQUENCE</scope>
    <source>
        <strain evidence="3">J40TS1</strain>
    </source>
</reference>
<name>A0A919YNZ8_9BACL</name>
<dbReference type="Pfam" id="PF11753">
    <property type="entry name" value="DUF3310"/>
    <property type="match status" value="1"/>
</dbReference>
<evidence type="ECO:0008006" key="5">
    <source>
        <dbReference type="Google" id="ProtNLM"/>
    </source>
</evidence>
<evidence type="ECO:0000313" key="4">
    <source>
        <dbReference type="Proteomes" id="UP000683139"/>
    </source>
</evidence>
<evidence type="ECO:0000256" key="1">
    <source>
        <dbReference type="SAM" id="Coils"/>
    </source>
</evidence>
<proteinExistence type="predicted"/>